<evidence type="ECO:0000313" key="1">
    <source>
        <dbReference type="EMBL" id="KAG0453114.1"/>
    </source>
</evidence>
<accession>A0A835U828</accession>
<protein>
    <submittedName>
        <fullName evidence="1">Uncharacterized protein</fullName>
    </submittedName>
</protein>
<reference evidence="1 2" key="1">
    <citation type="journal article" date="2020" name="Nat. Food">
        <title>A phased Vanilla planifolia genome enables genetic improvement of flavour and production.</title>
        <authorList>
            <person name="Hasing T."/>
            <person name="Tang H."/>
            <person name="Brym M."/>
            <person name="Khazi F."/>
            <person name="Huang T."/>
            <person name="Chambers A.H."/>
        </authorList>
    </citation>
    <scope>NUCLEOTIDE SEQUENCE [LARGE SCALE GENOMIC DNA]</scope>
    <source>
        <tissue evidence="1">Leaf</tissue>
    </source>
</reference>
<dbReference type="Proteomes" id="UP000636800">
    <property type="component" value="Unassembled WGS sequence"/>
</dbReference>
<evidence type="ECO:0000313" key="2">
    <source>
        <dbReference type="Proteomes" id="UP000636800"/>
    </source>
</evidence>
<proteinExistence type="predicted"/>
<comment type="caution">
    <text evidence="1">The sequence shown here is derived from an EMBL/GenBank/DDBJ whole genome shotgun (WGS) entry which is preliminary data.</text>
</comment>
<gene>
    <name evidence="1" type="ORF">HPP92_025778</name>
</gene>
<name>A0A835U828_VANPL</name>
<sequence>MLAGGVPAGELLLPAERTECTVGDLEPAAGLLQRHPLDLIQVVGDVRGGQRAPRD</sequence>
<keyword evidence="2" id="KW-1185">Reference proteome</keyword>
<organism evidence="1 2">
    <name type="scientific">Vanilla planifolia</name>
    <name type="common">Vanilla</name>
    <dbReference type="NCBI Taxonomy" id="51239"/>
    <lineage>
        <taxon>Eukaryota</taxon>
        <taxon>Viridiplantae</taxon>
        <taxon>Streptophyta</taxon>
        <taxon>Embryophyta</taxon>
        <taxon>Tracheophyta</taxon>
        <taxon>Spermatophyta</taxon>
        <taxon>Magnoliopsida</taxon>
        <taxon>Liliopsida</taxon>
        <taxon>Asparagales</taxon>
        <taxon>Orchidaceae</taxon>
        <taxon>Vanilloideae</taxon>
        <taxon>Vanilleae</taxon>
        <taxon>Vanilla</taxon>
    </lineage>
</organism>
<dbReference type="AlphaFoldDB" id="A0A835U828"/>
<dbReference type="OrthoDB" id="1728340at2759"/>
<dbReference type="EMBL" id="JADCNL010000014">
    <property type="protein sequence ID" value="KAG0453114.1"/>
    <property type="molecule type" value="Genomic_DNA"/>
</dbReference>